<dbReference type="EMBL" id="JAGGJU010000010">
    <property type="protein sequence ID" value="MBP1852147.1"/>
    <property type="molecule type" value="Genomic_DNA"/>
</dbReference>
<gene>
    <name evidence="2" type="ORF">J2Z17_003602</name>
</gene>
<evidence type="ECO:0000313" key="2">
    <source>
        <dbReference type="EMBL" id="MBP1852147.1"/>
    </source>
</evidence>
<accession>A0ABS4E2H8</accession>
<dbReference type="Proteomes" id="UP000759443">
    <property type="component" value="Unassembled WGS sequence"/>
</dbReference>
<keyword evidence="1" id="KW-0175">Coiled coil</keyword>
<name>A0ABS4E2H8_9HYPH</name>
<protein>
    <submittedName>
        <fullName evidence="2">Uncharacterized protein</fullName>
    </submittedName>
</protein>
<proteinExistence type="predicted"/>
<evidence type="ECO:0000313" key="3">
    <source>
        <dbReference type="Proteomes" id="UP000759443"/>
    </source>
</evidence>
<reference evidence="2 3" key="1">
    <citation type="submission" date="2021-03" db="EMBL/GenBank/DDBJ databases">
        <title>Genomic Encyclopedia of Type Strains, Phase IV (KMG-IV): sequencing the most valuable type-strain genomes for metagenomic binning, comparative biology and taxonomic classification.</title>
        <authorList>
            <person name="Goeker M."/>
        </authorList>
    </citation>
    <scope>NUCLEOTIDE SEQUENCE [LARGE SCALE GENOMIC DNA]</scope>
    <source>
        <strain evidence="2 3">DSM 21600</strain>
    </source>
</reference>
<evidence type="ECO:0000256" key="1">
    <source>
        <dbReference type="SAM" id="Coils"/>
    </source>
</evidence>
<dbReference type="RefSeq" id="WP_209946993.1">
    <property type="nucleotide sequence ID" value="NZ_JAGGJU010000010.1"/>
</dbReference>
<keyword evidence="3" id="KW-1185">Reference proteome</keyword>
<comment type="caution">
    <text evidence="2">The sequence shown here is derived from an EMBL/GenBank/DDBJ whole genome shotgun (WGS) entry which is preliminary data.</text>
</comment>
<organism evidence="2 3">
    <name type="scientific">Rhizobium halophytocola</name>
    <dbReference type="NCBI Taxonomy" id="735519"/>
    <lineage>
        <taxon>Bacteria</taxon>
        <taxon>Pseudomonadati</taxon>
        <taxon>Pseudomonadota</taxon>
        <taxon>Alphaproteobacteria</taxon>
        <taxon>Hyphomicrobiales</taxon>
        <taxon>Rhizobiaceae</taxon>
        <taxon>Rhizobium/Agrobacterium group</taxon>
        <taxon>Rhizobium</taxon>
    </lineage>
</organism>
<feature type="coiled-coil region" evidence="1">
    <location>
        <begin position="79"/>
        <end position="106"/>
    </location>
</feature>
<sequence>MNLATARSLYLKARSSIATASPEYTRLFDHNAHRPQIGARDPLTRLVAPIATILRPCHVDDEEVLFNSRDYIEACILVAEQSFDEVRRLKREVEQLQAKRQREAGRKDYAAQCAMACDKPAFRQWLADVHGADISDRERIATRLRSILNIRSRGELNIDESAAARWKSLQADFEASLRTRRKGIRHQQTIFDHSSHPNTQCEEISR</sequence>
<dbReference type="Gene3D" id="1.10.357.10">
    <property type="entry name" value="Tetracycline Repressor, domain 2"/>
    <property type="match status" value="1"/>
</dbReference>